<organism evidence="1 2">
    <name type="scientific">Tilletia controversa</name>
    <name type="common">dwarf bunt fungus</name>
    <dbReference type="NCBI Taxonomy" id="13291"/>
    <lineage>
        <taxon>Eukaryota</taxon>
        <taxon>Fungi</taxon>
        <taxon>Dikarya</taxon>
        <taxon>Basidiomycota</taxon>
        <taxon>Ustilaginomycotina</taxon>
        <taxon>Exobasidiomycetes</taxon>
        <taxon>Tilletiales</taxon>
        <taxon>Tilletiaceae</taxon>
        <taxon>Tilletia</taxon>
    </lineage>
</organism>
<evidence type="ECO:0000313" key="1">
    <source>
        <dbReference type="EMBL" id="KAE8245871.1"/>
    </source>
</evidence>
<accession>A0A8X7MRW9</accession>
<dbReference type="Proteomes" id="UP000077684">
    <property type="component" value="Unassembled WGS sequence"/>
</dbReference>
<name>A0A8X7MRW9_9BASI</name>
<reference evidence="1" key="1">
    <citation type="submission" date="2016-04" db="EMBL/GenBank/DDBJ databases">
        <authorList>
            <person name="Nguyen H.D."/>
            <person name="Samba Siva P."/>
            <person name="Cullis J."/>
            <person name="Levesque C.A."/>
            <person name="Hambleton S."/>
        </authorList>
    </citation>
    <scope>NUCLEOTIDE SEQUENCE</scope>
    <source>
        <strain evidence="1">DAOMC 236426</strain>
    </source>
</reference>
<protein>
    <submittedName>
        <fullName evidence="1">Uncharacterized protein</fullName>
    </submittedName>
</protein>
<dbReference type="EMBL" id="LWDE02000654">
    <property type="protein sequence ID" value="KAE8245871.1"/>
    <property type="molecule type" value="Genomic_DNA"/>
</dbReference>
<comment type="caution">
    <text evidence="1">The sequence shown here is derived from an EMBL/GenBank/DDBJ whole genome shotgun (WGS) entry which is preliminary data.</text>
</comment>
<dbReference type="AlphaFoldDB" id="A0A8X7MRW9"/>
<evidence type="ECO:0000313" key="2">
    <source>
        <dbReference type="Proteomes" id="UP000077684"/>
    </source>
</evidence>
<proteinExistence type="predicted"/>
<gene>
    <name evidence="1" type="ORF">A4X06_0g5361</name>
</gene>
<sequence length="334" mass="37580">MHLLPRRGPQLKEFRDGKALAFNEDTRTSPPMVYLEGHSFWTDEVYCLDDDVVVRPYIFFEDEVGELHGEGFNVVQEERRLNVSNERTTFKVAALGVDSDQRDKLQKLPLYLQEEELRHGNPLRVTAGNKKVYSVPIGIFCDDLSGNKSKKWNKHEALYFSNLLLDRALLDLDAHTHFLSVSASVTATAQLEVVVTALIDVYNNPITVFDVLCNELVLVRPFLLAAFCDNPMAAELSASIGLNGNLFCRLCDADGSLIDTRPKFEQYLRPGRLRCTVQQLYRLDEQIKAAKGGVKVRVDELRKRYGVKDVVTESAVTAMIGFARANQNGPARDA</sequence>
<keyword evidence="2" id="KW-1185">Reference proteome</keyword>
<reference evidence="1" key="2">
    <citation type="journal article" date="2019" name="IMA Fungus">
        <title>Genome sequencing and comparison of five Tilletia species to identify candidate genes for the detection of regulated species infecting wheat.</title>
        <authorList>
            <person name="Nguyen H.D.T."/>
            <person name="Sultana T."/>
            <person name="Kesanakurti P."/>
            <person name="Hambleton S."/>
        </authorList>
    </citation>
    <scope>NUCLEOTIDE SEQUENCE</scope>
    <source>
        <strain evidence="1">DAOMC 236426</strain>
    </source>
</reference>